<keyword evidence="1" id="KW-0472">Membrane</keyword>
<evidence type="ECO:0000313" key="2">
    <source>
        <dbReference type="EMBL" id="WNF22337.1"/>
    </source>
</evidence>
<keyword evidence="1" id="KW-0812">Transmembrane</keyword>
<dbReference type="Proteomes" id="UP001303324">
    <property type="component" value="Chromosome"/>
</dbReference>
<keyword evidence="3" id="KW-1185">Reference proteome</keyword>
<proteinExistence type="predicted"/>
<keyword evidence="1" id="KW-1133">Transmembrane helix</keyword>
<accession>A0ABY9VKY3</accession>
<feature type="transmembrane region" description="Helical" evidence="1">
    <location>
        <begin position="9"/>
        <end position="30"/>
    </location>
</feature>
<name>A0ABY9VKY3_9BACI</name>
<protein>
    <recommendedName>
        <fullName evidence="4">DUF4175 domain-containing protein</fullName>
    </recommendedName>
</protein>
<dbReference type="RefSeq" id="WP_311072486.1">
    <property type="nucleotide sequence ID" value="NZ_CP134494.1"/>
</dbReference>
<organism evidence="2 3">
    <name type="scientific">Mesobacillus jeotgali</name>
    <dbReference type="NCBI Taxonomy" id="129985"/>
    <lineage>
        <taxon>Bacteria</taxon>
        <taxon>Bacillati</taxon>
        <taxon>Bacillota</taxon>
        <taxon>Bacilli</taxon>
        <taxon>Bacillales</taxon>
        <taxon>Bacillaceae</taxon>
        <taxon>Mesobacillus</taxon>
    </lineage>
</organism>
<sequence>MSFNWGSNVLLFVACMLAGWVLMKFGPMLLTLPGGLFGIIGVIVIVLFAFVIIFIGLRVLFRGGWRS</sequence>
<feature type="transmembrane region" description="Helical" evidence="1">
    <location>
        <begin position="36"/>
        <end position="61"/>
    </location>
</feature>
<evidence type="ECO:0000313" key="3">
    <source>
        <dbReference type="Proteomes" id="UP001303324"/>
    </source>
</evidence>
<dbReference type="EMBL" id="CP134494">
    <property type="protein sequence ID" value="WNF22337.1"/>
    <property type="molecule type" value="Genomic_DNA"/>
</dbReference>
<gene>
    <name evidence="2" type="ORF">RH061_19595</name>
</gene>
<evidence type="ECO:0008006" key="4">
    <source>
        <dbReference type="Google" id="ProtNLM"/>
    </source>
</evidence>
<evidence type="ECO:0000256" key="1">
    <source>
        <dbReference type="SAM" id="Phobius"/>
    </source>
</evidence>
<reference evidence="2 3" key="1">
    <citation type="submission" date="2023-09" db="EMBL/GenBank/DDBJ databases">
        <title>Microbial mechanism of fulvic acid promoting antimony reduction mineralization in rice fields.</title>
        <authorList>
            <person name="Chen G."/>
            <person name="Lan J."/>
        </authorList>
    </citation>
    <scope>NUCLEOTIDE SEQUENCE [LARGE SCALE GENOMIC DNA]</scope>
    <source>
        <strain evidence="2 3">PS1</strain>
    </source>
</reference>